<dbReference type="InterPro" id="IPR025161">
    <property type="entry name" value="IS402-like_dom"/>
</dbReference>
<dbReference type="AlphaFoldDB" id="A0A396ERH8"/>
<dbReference type="Proteomes" id="UP000479773">
    <property type="component" value="Unassembled WGS sequence"/>
</dbReference>
<organism evidence="1 2">
    <name type="scientific">Bacteroides fragilis</name>
    <dbReference type="NCBI Taxonomy" id="817"/>
    <lineage>
        <taxon>Bacteria</taxon>
        <taxon>Pseudomonadati</taxon>
        <taxon>Bacteroidota</taxon>
        <taxon>Bacteroidia</taxon>
        <taxon>Bacteroidales</taxon>
        <taxon>Bacteroidaceae</taxon>
        <taxon>Bacteroides</taxon>
    </lineage>
</organism>
<dbReference type="Pfam" id="PF13340">
    <property type="entry name" value="DUF4096"/>
    <property type="match status" value="1"/>
</dbReference>
<dbReference type="EMBL" id="VWEQ01000013">
    <property type="protein sequence ID" value="KAA4751034.1"/>
    <property type="molecule type" value="Genomic_DNA"/>
</dbReference>
<sequence>MFILLLFCFVINLWQVIENLLDDKDRKRKHSFRSIFNVIFYLVKTGCQWRMLPCDFALWNTV</sequence>
<name>A0A396ERH8_BACFG</name>
<proteinExistence type="predicted"/>
<reference evidence="1 2" key="1">
    <citation type="journal article" date="2019" name="Nat. Med.">
        <title>A library of human gut bacterial isolates paired with longitudinal multiomics data enables mechanistic microbiome research.</title>
        <authorList>
            <person name="Poyet M."/>
            <person name="Groussin M."/>
            <person name="Gibbons S.M."/>
            <person name="Avila-Pacheco J."/>
            <person name="Jiang X."/>
            <person name="Kearney S.M."/>
            <person name="Perrotta A.R."/>
            <person name="Berdy B."/>
            <person name="Zhao S."/>
            <person name="Lieberman T.D."/>
            <person name="Swanson P.K."/>
            <person name="Smith M."/>
            <person name="Roesemann S."/>
            <person name="Alexander J.E."/>
            <person name="Rich S.A."/>
            <person name="Livny J."/>
            <person name="Vlamakis H."/>
            <person name="Clish C."/>
            <person name="Bullock K."/>
            <person name="Deik A."/>
            <person name="Scott J."/>
            <person name="Pierce K.A."/>
            <person name="Xavier R.J."/>
            <person name="Alm E.J."/>
        </authorList>
    </citation>
    <scope>NUCLEOTIDE SEQUENCE [LARGE SCALE GENOMIC DNA]</scope>
    <source>
        <strain evidence="1 2">BIOML-A106</strain>
    </source>
</reference>
<accession>A0A396ERH8</accession>
<dbReference type="PANTHER" id="PTHR30007:SF0">
    <property type="entry name" value="TRANSPOSASE"/>
    <property type="match status" value="1"/>
</dbReference>
<protein>
    <submittedName>
        <fullName evidence="1">Transposase</fullName>
    </submittedName>
</protein>
<evidence type="ECO:0000313" key="1">
    <source>
        <dbReference type="EMBL" id="KAA4751034.1"/>
    </source>
</evidence>
<gene>
    <name evidence="1" type="ORF">F3B44_14680</name>
</gene>
<evidence type="ECO:0000313" key="2">
    <source>
        <dbReference type="Proteomes" id="UP000479773"/>
    </source>
</evidence>
<dbReference type="PANTHER" id="PTHR30007">
    <property type="entry name" value="PHP DOMAIN PROTEIN"/>
    <property type="match status" value="1"/>
</dbReference>
<comment type="caution">
    <text evidence="1">The sequence shown here is derived from an EMBL/GenBank/DDBJ whole genome shotgun (WGS) entry which is preliminary data.</text>
</comment>